<dbReference type="InterPro" id="IPR029058">
    <property type="entry name" value="AB_hydrolase_fold"/>
</dbReference>
<keyword evidence="3" id="KW-1185">Reference proteome</keyword>
<dbReference type="InterPro" id="IPR050266">
    <property type="entry name" value="AB_hydrolase_sf"/>
</dbReference>
<name>A0A7W5B3U4_9BACL</name>
<dbReference type="EMBL" id="JACHXK010000019">
    <property type="protein sequence ID" value="MBB3113446.1"/>
    <property type="molecule type" value="Genomic_DNA"/>
</dbReference>
<feature type="domain" description="AB hydrolase-1" evidence="1">
    <location>
        <begin position="53"/>
        <end position="151"/>
    </location>
</feature>
<dbReference type="SUPFAM" id="SSF53474">
    <property type="entry name" value="alpha/beta-Hydrolases"/>
    <property type="match status" value="1"/>
</dbReference>
<accession>A0A7W5B3U4</accession>
<gene>
    <name evidence="2" type="ORF">FHS18_005558</name>
</gene>
<evidence type="ECO:0000313" key="3">
    <source>
        <dbReference type="Proteomes" id="UP000570361"/>
    </source>
</evidence>
<dbReference type="InterPro" id="IPR000073">
    <property type="entry name" value="AB_hydrolase_1"/>
</dbReference>
<dbReference type="Proteomes" id="UP000570361">
    <property type="component" value="Unassembled WGS sequence"/>
</dbReference>
<dbReference type="PRINTS" id="PR00111">
    <property type="entry name" value="ABHYDROLASE"/>
</dbReference>
<evidence type="ECO:0000313" key="2">
    <source>
        <dbReference type="EMBL" id="MBB3113446.1"/>
    </source>
</evidence>
<protein>
    <submittedName>
        <fullName evidence="2">Pimeloyl-ACP methyl ester carboxylesterase</fullName>
    </submittedName>
</protein>
<organism evidence="2 3">
    <name type="scientific">Paenibacillus phyllosphaerae</name>
    <dbReference type="NCBI Taxonomy" id="274593"/>
    <lineage>
        <taxon>Bacteria</taxon>
        <taxon>Bacillati</taxon>
        <taxon>Bacillota</taxon>
        <taxon>Bacilli</taxon>
        <taxon>Bacillales</taxon>
        <taxon>Paenibacillaceae</taxon>
        <taxon>Paenibacillus</taxon>
    </lineage>
</organism>
<evidence type="ECO:0000259" key="1">
    <source>
        <dbReference type="Pfam" id="PF00561"/>
    </source>
</evidence>
<proteinExistence type="predicted"/>
<dbReference type="PANTHER" id="PTHR43798">
    <property type="entry name" value="MONOACYLGLYCEROL LIPASE"/>
    <property type="match status" value="1"/>
</dbReference>
<comment type="caution">
    <text evidence="2">The sequence shown here is derived from an EMBL/GenBank/DDBJ whole genome shotgun (WGS) entry which is preliminary data.</text>
</comment>
<dbReference type="RefSeq" id="WP_183603530.1">
    <property type="nucleotide sequence ID" value="NZ_JACHXK010000019.1"/>
</dbReference>
<sequence>METIYRSQQGKEALLSSYESYLTELAVPFERTYVKTRYGATHVLESGPPNAQPLVILQGGNCLNPMTLSWFRPLLQEYRIIAPDTIGHPGRSSERRISAQDNSFAYWLADILTHYGLKRSAFIGPSYGGGLILRLAACMPERIACAILVNPAGMIAGPTGRMIRDVLVPLLGYRLFRSSASLNRIADAMAIGAIDDEESRVLGEILQYVKLERNMPKLVDTEELFYYRAPTLVLASSRDLFFPGEEVAKRAKEVIPNLAGSIVYEGGHFPPPQVKRRMNDDIQRFLAMFYHETYS</sequence>
<reference evidence="2 3" key="1">
    <citation type="submission" date="2020-08" db="EMBL/GenBank/DDBJ databases">
        <title>Genomic Encyclopedia of Type Strains, Phase III (KMG-III): the genomes of soil and plant-associated and newly described type strains.</title>
        <authorList>
            <person name="Whitman W."/>
        </authorList>
    </citation>
    <scope>NUCLEOTIDE SEQUENCE [LARGE SCALE GENOMIC DNA]</scope>
    <source>
        <strain evidence="2 3">CECT 5862</strain>
    </source>
</reference>
<dbReference type="AlphaFoldDB" id="A0A7W5B3U4"/>
<dbReference type="Pfam" id="PF00561">
    <property type="entry name" value="Abhydrolase_1"/>
    <property type="match status" value="1"/>
</dbReference>
<dbReference type="Gene3D" id="3.40.50.1820">
    <property type="entry name" value="alpha/beta hydrolase"/>
    <property type="match status" value="1"/>
</dbReference>